<dbReference type="InterPro" id="IPR050327">
    <property type="entry name" value="Proton-linked_MCT"/>
</dbReference>
<dbReference type="PANTHER" id="PTHR11360">
    <property type="entry name" value="MONOCARBOXYLATE TRANSPORTER"/>
    <property type="match status" value="1"/>
</dbReference>
<reference evidence="6 7" key="1">
    <citation type="submission" date="2018-06" db="EMBL/GenBank/DDBJ databases">
        <authorList>
            <consortium name="Pathogen Informatics"/>
            <person name="Doyle S."/>
        </authorList>
    </citation>
    <scope>NUCLEOTIDE SEQUENCE [LARGE SCALE GENOMIC DNA]</scope>
    <source>
        <strain evidence="6 7">NCTC13159</strain>
    </source>
</reference>
<feature type="transmembrane region" description="Helical" evidence="4">
    <location>
        <begin position="180"/>
        <end position="200"/>
    </location>
</feature>
<feature type="transmembrane region" description="Helical" evidence="4">
    <location>
        <begin position="148"/>
        <end position="168"/>
    </location>
</feature>
<feature type="transmembrane region" description="Helical" evidence="4">
    <location>
        <begin position="353"/>
        <end position="372"/>
    </location>
</feature>
<feature type="transmembrane region" description="Helical" evidence="4">
    <location>
        <begin position="297"/>
        <end position="315"/>
    </location>
</feature>
<protein>
    <submittedName>
        <fullName evidence="6">Inner membrane protein yhjX</fullName>
    </submittedName>
</protein>
<evidence type="ECO:0000256" key="3">
    <source>
        <dbReference type="ARBA" id="ARBA00023136"/>
    </source>
</evidence>
<dbReference type="EMBL" id="UGSJ01000001">
    <property type="protein sequence ID" value="SUA92787.1"/>
    <property type="molecule type" value="Genomic_DNA"/>
</dbReference>
<dbReference type="InterPro" id="IPR020846">
    <property type="entry name" value="MFS_dom"/>
</dbReference>
<gene>
    <name evidence="6" type="primary">yhjX_2</name>
    <name evidence="6" type="ORF">NCTC13159_04325</name>
</gene>
<name>A0AAJ4ZGA2_PANPU</name>
<feature type="transmembrane region" description="Helical" evidence="4">
    <location>
        <begin position="114"/>
        <end position="136"/>
    </location>
</feature>
<feature type="transmembrane region" description="Helical" evidence="4">
    <location>
        <begin position="24"/>
        <end position="47"/>
    </location>
</feature>
<keyword evidence="3 4" id="KW-0472">Membrane</keyword>
<dbReference type="InterPro" id="IPR011701">
    <property type="entry name" value="MFS"/>
</dbReference>
<organism evidence="6 7">
    <name type="scientific">Pandoraea pulmonicola</name>
    <dbReference type="NCBI Taxonomy" id="93221"/>
    <lineage>
        <taxon>Bacteria</taxon>
        <taxon>Pseudomonadati</taxon>
        <taxon>Pseudomonadota</taxon>
        <taxon>Betaproteobacteria</taxon>
        <taxon>Burkholderiales</taxon>
        <taxon>Burkholderiaceae</taxon>
        <taxon>Pandoraea</taxon>
    </lineage>
</organism>
<dbReference type="InterPro" id="IPR036259">
    <property type="entry name" value="MFS_trans_sf"/>
</dbReference>
<evidence type="ECO:0000313" key="6">
    <source>
        <dbReference type="EMBL" id="SUA92787.1"/>
    </source>
</evidence>
<comment type="caution">
    <text evidence="6">The sequence shown here is derived from an EMBL/GenBank/DDBJ whole genome shotgun (WGS) entry which is preliminary data.</text>
</comment>
<feature type="transmembrane region" description="Helical" evidence="4">
    <location>
        <begin position="321"/>
        <end position="341"/>
    </location>
</feature>
<dbReference type="Pfam" id="PF07690">
    <property type="entry name" value="MFS_1"/>
    <property type="match status" value="1"/>
</dbReference>
<evidence type="ECO:0000259" key="5">
    <source>
        <dbReference type="PROSITE" id="PS50850"/>
    </source>
</evidence>
<feature type="domain" description="Major facilitator superfamily (MFS) profile" evidence="5">
    <location>
        <begin position="23"/>
        <end position="408"/>
    </location>
</feature>
<feature type="transmembrane region" description="Helical" evidence="4">
    <location>
        <begin position="53"/>
        <end position="75"/>
    </location>
</feature>
<feature type="transmembrane region" description="Helical" evidence="4">
    <location>
        <begin position="266"/>
        <end position="285"/>
    </location>
</feature>
<keyword evidence="2 4" id="KW-1133">Transmembrane helix</keyword>
<dbReference type="PROSITE" id="PS50850">
    <property type="entry name" value="MFS"/>
    <property type="match status" value="1"/>
</dbReference>
<evidence type="ECO:0000256" key="4">
    <source>
        <dbReference type="SAM" id="Phobius"/>
    </source>
</evidence>
<dbReference type="GO" id="GO:0022857">
    <property type="term" value="F:transmembrane transporter activity"/>
    <property type="evidence" value="ECO:0007669"/>
    <property type="project" value="InterPro"/>
</dbReference>
<evidence type="ECO:0000256" key="2">
    <source>
        <dbReference type="ARBA" id="ARBA00022989"/>
    </source>
</evidence>
<dbReference type="PANTHER" id="PTHR11360:SF284">
    <property type="entry name" value="EG:103B4.3 PROTEIN-RELATED"/>
    <property type="match status" value="1"/>
</dbReference>
<feature type="transmembrane region" description="Helical" evidence="4">
    <location>
        <begin position="87"/>
        <end position="108"/>
    </location>
</feature>
<proteinExistence type="predicted"/>
<feature type="transmembrane region" description="Helical" evidence="4">
    <location>
        <begin position="384"/>
        <end position="403"/>
    </location>
</feature>
<dbReference type="AlphaFoldDB" id="A0AAJ4ZGA2"/>
<feature type="transmembrane region" description="Helical" evidence="4">
    <location>
        <begin position="231"/>
        <end position="254"/>
    </location>
</feature>
<sequence>METAGQSPSVPTGNAIPWRAMRTLLGAGLGMFLNLGPVLVFSFGIFLRPIASHTGWSVAAIASTMAPALVITAALQPMSGVLLDRYGARRFALLSLAAFACGLALLGSTPWNETSFLCFLVLATCLGAGQTPLPYARLVAEQFDRRRGLALGIALSFSGVGIAIWPQIAKVLLDAFSWRGAYVGLGALTAIMGALAILTLPQTPLRDASATVQVTRPEQGEDLRGALRRPVFWILAVSFFTISAVITGSTIHAPAILIERGQTVDAATTMASIVGIASVVSRLLVGAALDGRSPFKVTFFVFLAPALGTLLLSRLENGTWLAALLIGVGLGAEADTLAYLTSRVFGMRHFGKIYGALMAAFLVGTSVGPAYFAYFLAGHGGYEAALMASAISGAIAAFLVLTLRQPDRHDTR</sequence>
<dbReference type="Gene3D" id="1.20.1250.20">
    <property type="entry name" value="MFS general substrate transporter like domains"/>
    <property type="match status" value="2"/>
</dbReference>
<evidence type="ECO:0000313" key="7">
    <source>
        <dbReference type="Proteomes" id="UP000254589"/>
    </source>
</evidence>
<accession>A0AAJ4ZGA2</accession>
<evidence type="ECO:0000256" key="1">
    <source>
        <dbReference type="ARBA" id="ARBA00022692"/>
    </source>
</evidence>
<keyword evidence="1 4" id="KW-0812">Transmembrane</keyword>
<dbReference type="Proteomes" id="UP000254589">
    <property type="component" value="Unassembled WGS sequence"/>
</dbReference>
<dbReference type="SUPFAM" id="SSF103473">
    <property type="entry name" value="MFS general substrate transporter"/>
    <property type="match status" value="1"/>
</dbReference>